<comment type="caution">
    <text evidence="3">The sequence shown here is derived from an EMBL/GenBank/DDBJ whole genome shotgun (WGS) entry which is preliminary data.</text>
</comment>
<dbReference type="Proteomes" id="UP000286931">
    <property type="component" value="Unassembled WGS sequence"/>
</dbReference>
<accession>A0A401YI06</accession>
<evidence type="ECO:0000256" key="2">
    <source>
        <dbReference type="SAM" id="SignalP"/>
    </source>
</evidence>
<dbReference type="AlphaFoldDB" id="A0A401YI06"/>
<dbReference type="RefSeq" id="WP_160161354.1">
    <property type="nucleotide sequence ID" value="NZ_BIFH01000015.1"/>
</dbReference>
<dbReference type="EMBL" id="BIFH01000015">
    <property type="protein sequence ID" value="GCD94240.1"/>
    <property type="molecule type" value="Genomic_DNA"/>
</dbReference>
<sequence>MSRSLRRGALAATVAVVLPLAAGCASGKEAETSKIQPDTANAAFGSFKIQNVQLVTSDPGKNLVSLGGALFNEGTTPETITKVTVDGAGQALGGPLTIPAGGAAYLVDRPQGMAADDPQGRVYIGPLVFPNAAKVEAGSFRRVTFAFGTAGETSLDVSVHAPSGYFAQLKPTPAFTPAPPAPPTASAPTTAPPSTTPATANTGGATAPASGNGASGTPRNSASAPAGG</sequence>
<gene>
    <name evidence="3" type="ORF">EHYA_01900</name>
</gene>
<keyword evidence="3" id="KW-0449">Lipoprotein</keyword>
<feature type="signal peptide" evidence="2">
    <location>
        <begin position="1"/>
        <end position="27"/>
    </location>
</feature>
<dbReference type="OrthoDB" id="3824824at2"/>
<evidence type="ECO:0000256" key="1">
    <source>
        <dbReference type="SAM" id="MobiDB-lite"/>
    </source>
</evidence>
<reference evidence="3 4" key="1">
    <citation type="submission" date="2018-12" db="EMBL/GenBank/DDBJ databases">
        <title>Draft genome sequence of Embleya hyalina NBRC 13850T.</title>
        <authorList>
            <person name="Komaki H."/>
            <person name="Hosoyama A."/>
            <person name="Kimura A."/>
            <person name="Ichikawa N."/>
            <person name="Tamura T."/>
        </authorList>
    </citation>
    <scope>NUCLEOTIDE SEQUENCE [LARGE SCALE GENOMIC DNA]</scope>
    <source>
        <strain evidence="3 4">NBRC 13850</strain>
    </source>
</reference>
<protein>
    <submittedName>
        <fullName evidence="3">Lipoprotein</fullName>
    </submittedName>
</protein>
<feature type="compositionally biased region" description="Polar residues" evidence="1">
    <location>
        <begin position="219"/>
        <end position="228"/>
    </location>
</feature>
<organism evidence="3 4">
    <name type="scientific">Embleya hyalina</name>
    <dbReference type="NCBI Taxonomy" id="516124"/>
    <lineage>
        <taxon>Bacteria</taxon>
        <taxon>Bacillati</taxon>
        <taxon>Actinomycetota</taxon>
        <taxon>Actinomycetes</taxon>
        <taxon>Kitasatosporales</taxon>
        <taxon>Streptomycetaceae</taxon>
        <taxon>Embleya</taxon>
    </lineage>
</organism>
<name>A0A401YI06_9ACTN</name>
<keyword evidence="2" id="KW-0732">Signal</keyword>
<evidence type="ECO:0000313" key="4">
    <source>
        <dbReference type="Proteomes" id="UP000286931"/>
    </source>
</evidence>
<evidence type="ECO:0000313" key="3">
    <source>
        <dbReference type="EMBL" id="GCD94240.1"/>
    </source>
</evidence>
<feature type="compositionally biased region" description="Pro residues" evidence="1">
    <location>
        <begin position="174"/>
        <end position="195"/>
    </location>
</feature>
<feature type="region of interest" description="Disordered" evidence="1">
    <location>
        <begin position="171"/>
        <end position="228"/>
    </location>
</feature>
<feature type="compositionally biased region" description="Low complexity" evidence="1">
    <location>
        <begin position="196"/>
        <end position="218"/>
    </location>
</feature>
<keyword evidence="4" id="KW-1185">Reference proteome</keyword>
<proteinExistence type="predicted"/>
<feature type="chain" id="PRO_5019183397" evidence="2">
    <location>
        <begin position="28"/>
        <end position="228"/>
    </location>
</feature>
<dbReference type="PROSITE" id="PS51257">
    <property type="entry name" value="PROKAR_LIPOPROTEIN"/>
    <property type="match status" value="1"/>
</dbReference>